<accession>A0A7R9BZS3</accession>
<dbReference type="EMBL" id="OA890999">
    <property type="protein sequence ID" value="CAD7284617.1"/>
    <property type="molecule type" value="Genomic_DNA"/>
</dbReference>
<reference evidence="3" key="1">
    <citation type="submission" date="2020-11" db="EMBL/GenBank/DDBJ databases">
        <authorList>
            <person name="Tran Van P."/>
        </authorList>
    </citation>
    <scope>NUCLEOTIDE SEQUENCE</scope>
</reference>
<name>A0A7R9BZS3_9CRUS</name>
<sequence length="215" mass="23893">MPAKVVEPQSEVALSSAECHTTSTESTPISVDASRVEQISICDAPRMDAGTIEDVITWMGYGKQRRSKAFAFTTTNHDSKSATEMSLLHHKSKRRSSATATAVTVATISNDNNSDARAFQMLLNFFDKKLTNALQQRTFPIHKSDKTKASLELAKSTSKSINSVSNPNYSLWFACFLAFLISASVFHVLFIADIPPSYCRSPWHYYLNPDCFSYT</sequence>
<evidence type="ECO:0000313" key="3">
    <source>
        <dbReference type="EMBL" id="CAD7284617.1"/>
    </source>
</evidence>
<feature type="compositionally biased region" description="Polar residues" evidence="1">
    <location>
        <begin position="18"/>
        <end position="29"/>
    </location>
</feature>
<protein>
    <submittedName>
        <fullName evidence="3">Uncharacterized protein</fullName>
    </submittedName>
</protein>
<feature type="transmembrane region" description="Helical" evidence="2">
    <location>
        <begin position="169"/>
        <end position="192"/>
    </location>
</feature>
<keyword evidence="2" id="KW-0472">Membrane</keyword>
<dbReference type="Proteomes" id="UP000678499">
    <property type="component" value="Unassembled WGS sequence"/>
</dbReference>
<dbReference type="AlphaFoldDB" id="A0A7R9BZS3"/>
<keyword evidence="2" id="KW-1133">Transmembrane helix</keyword>
<keyword evidence="4" id="KW-1185">Reference proteome</keyword>
<feature type="region of interest" description="Disordered" evidence="1">
    <location>
        <begin position="1"/>
        <end position="30"/>
    </location>
</feature>
<dbReference type="EMBL" id="CAJPEX010008962">
    <property type="protein sequence ID" value="CAG0924769.1"/>
    <property type="molecule type" value="Genomic_DNA"/>
</dbReference>
<evidence type="ECO:0000313" key="4">
    <source>
        <dbReference type="Proteomes" id="UP000678499"/>
    </source>
</evidence>
<organism evidence="3">
    <name type="scientific">Notodromas monacha</name>
    <dbReference type="NCBI Taxonomy" id="399045"/>
    <lineage>
        <taxon>Eukaryota</taxon>
        <taxon>Metazoa</taxon>
        <taxon>Ecdysozoa</taxon>
        <taxon>Arthropoda</taxon>
        <taxon>Crustacea</taxon>
        <taxon>Oligostraca</taxon>
        <taxon>Ostracoda</taxon>
        <taxon>Podocopa</taxon>
        <taxon>Podocopida</taxon>
        <taxon>Cypridocopina</taxon>
        <taxon>Cypridoidea</taxon>
        <taxon>Cyprididae</taxon>
        <taxon>Notodromas</taxon>
    </lineage>
</organism>
<evidence type="ECO:0000256" key="2">
    <source>
        <dbReference type="SAM" id="Phobius"/>
    </source>
</evidence>
<keyword evidence="2" id="KW-0812">Transmembrane</keyword>
<evidence type="ECO:0000256" key="1">
    <source>
        <dbReference type="SAM" id="MobiDB-lite"/>
    </source>
</evidence>
<gene>
    <name evidence="3" type="ORF">NMOB1V02_LOCUS12222</name>
</gene>
<proteinExistence type="predicted"/>